<evidence type="ECO:0000256" key="7">
    <source>
        <dbReference type="ARBA" id="ARBA00022768"/>
    </source>
</evidence>
<dbReference type="Pfam" id="PF00005">
    <property type="entry name" value="ABC_tran"/>
    <property type="match status" value="2"/>
</dbReference>
<evidence type="ECO:0000256" key="12">
    <source>
        <dbReference type="SAM" id="MobiDB-lite"/>
    </source>
</evidence>
<evidence type="ECO:0000256" key="8">
    <source>
        <dbReference type="ARBA" id="ARBA00022840"/>
    </source>
</evidence>
<evidence type="ECO:0000256" key="4">
    <source>
        <dbReference type="ARBA" id="ARBA00022490"/>
    </source>
</evidence>
<dbReference type="InterPro" id="IPR047038">
    <property type="entry name" value="eEF3_chromodomain-like_sf"/>
</dbReference>
<dbReference type="PROSITE" id="PS50077">
    <property type="entry name" value="HEAT_REPEAT"/>
    <property type="match status" value="1"/>
</dbReference>
<comment type="pathway">
    <text evidence="2">Protein biosynthesis; polypeptide chain elongation.</text>
</comment>
<name>A0AA36IA98_9DINO</name>
<dbReference type="Pfam" id="PF24984">
    <property type="entry name" value="HEAT_EF3_GNC1"/>
    <property type="match status" value="1"/>
</dbReference>
<dbReference type="PROSITE" id="PS50893">
    <property type="entry name" value="ABC_TRANSPORTER_2"/>
    <property type="match status" value="2"/>
</dbReference>
<dbReference type="GO" id="GO:0005737">
    <property type="term" value="C:cytoplasm"/>
    <property type="evidence" value="ECO:0007669"/>
    <property type="project" value="UniProtKB-SubCell"/>
</dbReference>
<dbReference type="InterPro" id="IPR050611">
    <property type="entry name" value="ABCF"/>
</dbReference>
<dbReference type="Gene3D" id="3.40.50.300">
    <property type="entry name" value="P-loop containing nucleotide triphosphate hydrolases"/>
    <property type="match status" value="2"/>
</dbReference>
<dbReference type="InterPro" id="IPR021133">
    <property type="entry name" value="HEAT_type_2"/>
</dbReference>
<protein>
    <recommendedName>
        <fullName evidence="13">ABC transporter domain-containing protein</fullName>
    </recommendedName>
</protein>
<gene>
    <name evidence="14" type="ORF">EVOR1521_LOCUS10302</name>
</gene>
<feature type="domain" description="ABC transporter" evidence="13">
    <location>
        <begin position="1061"/>
        <end position="1375"/>
    </location>
</feature>
<dbReference type="PANTHER" id="PTHR19211">
    <property type="entry name" value="ATP-BINDING TRANSPORT PROTEIN-RELATED"/>
    <property type="match status" value="1"/>
</dbReference>
<evidence type="ECO:0000313" key="14">
    <source>
        <dbReference type="EMBL" id="CAJ1383093.1"/>
    </source>
</evidence>
<evidence type="ECO:0000256" key="1">
    <source>
        <dbReference type="ARBA" id="ARBA00004496"/>
    </source>
</evidence>
<proteinExistence type="inferred from homology"/>
<evidence type="ECO:0000259" key="13">
    <source>
        <dbReference type="PROSITE" id="PS50893"/>
    </source>
</evidence>
<dbReference type="InterPro" id="IPR003593">
    <property type="entry name" value="AAA+_ATPase"/>
</dbReference>
<dbReference type="PANTHER" id="PTHR19211:SF5">
    <property type="entry name" value="ELONGATION FACTOR 3A-RELATED"/>
    <property type="match status" value="1"/>
</dbReference>
<feature type="compositionally biased region" description="Basic and acidic residues" evidence="12">
    <location>
        <begin position="77"/>
        <end position="97"/>
    </location>
</feature>
<evidence type="ECO:0000256" key="11">
    <source>
        <dbReference type="PROSITE-ProRule" id="PRU00103"/>
    </source>
</evidence>
<comment type="subcellular location">
    <subcellularLocation>
        <location evidence="1">Cytoplasm</location>
    </subcellularLocation>
</comment>
<dbReference type="GO" id="GO:0016887">
    <property type="term" value="F:ATP hydrolysis activity"/>
    <property type="evidence" value="ECO:0007669"/>
    <property type="project" value="InterPro"/>
</dbReference>
<evidence type="ECO:0000256" key="10">
    <source>
        <dbReference type="ARBA" id="ARBA00049360"/>
    </source>
</evidence>
<dbReference type="SUPFAM" id="SSF52540">
    <property type="entry name" value="P-loop containing nucleoside triphosphate hydrolases"/>
    <property type="match status" value="2"/>
</dbReference>
<organism evidence="14 15">
    <name type="scientific">Effrenium voratum</name>
    <dbReference type="NCBI Taxonomy" id="2562239"/>
    <lineage>
        <taxon>Eukaryota</taxon>
        <taxon>Sar</taxon>
        <taxon>Alveolata</taxon>
        <taxon>Dinophyceae</taxon>
        <taxon>Suessiales</taxon>
        <taxon>Symbiodiniaceae</taxon>
        <taxon>Effrenium</taxon>
    </lineage>
</organism>
<evidence type="ECO:0000256" key="5">
    <source>
        <dbReference type="ARBA" id="ARBA00022737"/>
    </source>
</evidence>
<evidence type="ECO:0000256" key="2">
    <source>
        <dbReference type="ARBA" id="ARBA00004815"/>
    </source>
</evidence>
<keyword evidence="9" id="KW-0648">Protein biosynthesis</keyword>
<dbReference type="InterPro" id="IPR003439">
    <property type="entry name" value="ABC_transporter-like_ATP-bd"/>
</dbReference>
<feature type="domain" description="ABC transporter" evidence="13">
    <location>
        <begin position="795"/>
        <end position="1015"/>
    </location>
</feature>
<dbReference type="Gene3D" id="2.40.50.990">
    <property type="match status" value="1"/>
</dbReference>
<dbReference type="InterPro" id="IPR017871">
    <property type="entry name" value="ABC_transporter-like_CS"/>
</dbReference>
<dbReference type="PROSITE" id="PS00211">
    <property type="entry name" value="ABC_TRANSPORTER_1"/>
    <property type="match status" value="1"/>
</dbReference>
<keyword evidence="8" id="KW-0067">ATP-binding</keyword>
<reference evidence="14" key="1">
    <citation type="submission" date="2023-08" db="EMBL/GenBank/DDBJ databases">
        <authorList>
            <person name="Chen Y."/>
            <person name="Shah S."/>
            <person name="Dougan E. K."/>
            <person name="Thang M."/>
            <person name="Chan C."/>
        </authorList>
    </citation>
    <scope>NUCLEOTIDE SEQUENCE</scope>
</reference>
<dbReference type="Proteomes" id="UP001178507">
    <property type="component" value="Unassembled WGS sequence"/>
</dbReference>
<sequence>MPSIEELKKFIKTHEVKVDDMEQEVANEPNKKKKKDLENALKKLQNDEKYLKAKEEVKAAEAQAQKEAERAALNGKATDKKAAEKGKKKEDTKAAPKVDAKVDEATFKEIDEAFAASGKDAADKKATAVSTLEMLAAATPFVLPRLSQLIPLFDNSKLAAPALKAATAIVQNISPKGHGVADLVIPQLLAGIEDKKWKVKAGCIQVLLPAMQQMEGTTTVQLAQCLPSIVAKLAEAALEVRAEIRSATGAVLKEIGAFVASPEIKALATDLVTALAEPTNQKHTQGVLAKMGNATFKSMIDEASLALLLPIVMRGLKDREAMSKKWSAQIFGSAVLLVKDVDFLKPYLVTALPLLQAALNDSVPEVRREAAKAFGILEQVLPDYSRAHCQPYLFKKLRGPDASEQIGAALGLGEVFVRTEKAKLTQLVPEVQKGANHEDLTVRRGFLELMDTMPQAMKMDFVPYIERLFPAMLLGINGEKDLSDDTGLKAAQALVGRFADLCPELLMAAFEGAYARALGSGDWKKLQVVREKSMQLLLKTAEKILEHKKFGQDLLTCEECSTKATRLRVLILAFVARSDPDAAVKRVASNVWKTSGGSPKMQKTIIQELSQSITKWCAGSMGGGLQKVAKDALAELVKAGDLEQPAEVPEAVTADFAFAAPVSTNEEAAKIAAGEPPSSLSDDDADTKEDCQMVKTVDSFWSKQSSFGALPGELQSHIRHVAASIIREGHKKKVPGPKVVEELQHCLPVLCSCYKEQAAEFLQTAPGHCEALCREALGADFDAAHGDGYDAETLLRVENMLLMYGAGKLLLKDTMLEMKANRRYGVVGHNGAGKTTLMKEIVAGRIVGMPTHLRCVHVDDSKLGEMSKSSLNALEYVQMKGKEIGVMDVSYDNLRQVGFPEKMFEVPVAELSTGWRMRLTLAVSMLKHADIVLLDEPTNHLDQESVDWLGDYLLGLTRSSVMVISHEPKFLNKICTDIISYKDRRLVYTEGNFDAFVMAKGIKADDIEALLSGNLTLDEEEGEEGAEEKVAVQAPIAGPPKISFPIPGSVEGVKSSSKAVIEFKNLSFRYGKDKDDLLSQVSGKLSLGSRVAICGRNGCGKSTLMTLISSEMNPTENKDGKFGEVIRHCNLRVAYMKQDHLKTLGPYFDTSPLNYITQRFKNGYDEELQKRLIEPEDDEEAARRATLAKQHGKYGNQVGELLSRSKQGSQLYYEVRWEGLDDPKQNTMVSLKTLRDMGLDKVVIACDERIAAKAAGLDQRPLTRREIVKHCEGFGIDEEMCCNQQIRGFSAGQKVRLSLAAMFWTKPHFIAVDEPTNYLDVETVEALSKALNNFRGGILMIEPKMDFVEKVCNETWTLEDGKITIQKLDNGLKRVA</sequence>
<feature type="repeat" description="HEAT" evidence="11">
    <location>
        <begin position="351"/>
        <end position="388"/>
    </location>
</feature>
<dbReference type="InterPro" id="IPR027417">
    <property type="entry name" value="P-loop_NTPase"/>
</dbReference>
<comment type="catalytic activity">
    <reaction evidence="10">
        <text>ATP + H2O = ADP + phosphate + H(+)</text>
        <dbReference type="Rhea" id="RHEA:13065"/>
        <dbReference type="ChEBI" id="CHEBI:15377"/>
        <dbReference type="ChEBI" id="CHEBI:15378"/>
        <dbReference type="ChEBI" id="CHEBI:30616"/>
        <dbReference type="ChEBI" id="CHEBI:43474"/>
        <dbReference type="ChEBI" id="CHEBI:456216"/>
    </reaction>
</comment>
<keyword evidence="7" id="KW-0251">Elongation factor</keyword>
<keyword evidence="5" id="KW-0677">Repeat</keyword>
<keyword evidence="15" id="KW-1185">Reference proteome</keyword>
<evidence type="ECO:0000256" key="3">
    <source>
        <dbReference type="ARBA" id="ARBA00011054"/>
    </source>
</evidence>
<evidence type="ECO:0000256" key="6">
    <source>
        <dbReference type="ARBA" id="ARBA00022741"/>
    </source>
</evidence>
<dbReference type="SUPFAM" id="SSF48371">
    <property type="entry name" value="ARM repeat"/>
    <property type="match status" value="1"/>
</dbReference>
<keyword evidence="6" id="KW-0547">Nucleotide-binding</keyword>
<dbReference type="InterPro" id="IPR011989">
    <property type="entry name" value="ARM-like"/>
</dbReference>
<accession>A0AA36IA98</accession>
<keyword evidence="4" id="KW-0963">Cytoplasm</keyword>
<comment type="caution">
    <text evidence="14">The sequence shown here is derived from an EMBL/GenBank/DDBJ whole genome shotgun (WGS) entry which is preliminary data.</text>
</comment>
<dbReference type="CDD" id="cd03221">
    <property type="entry name" value="ABCF_EF-3"/>
    <property type="match status" value="1"/>
</dbReference>
<dbReference type="SMART" id="SM00382">
    <property type="entry name" value="AAA"/>
    <property type="match status" value="2"/>
</dbReference>
<evidence type="ECO:0000313" key="15">
    <source>
        <dbReference type="Proteomes" id="UP001178507"/>
    </source>
</evidence>
<feature type="region of interest" description="Disordered" evidence="12">
    <location>
        <begin position="56"/>
        <end position="97"/>
    </location>
</feature>
<comment type="similarity">
    <text evidence="3">Belongs to the ABC transporter superfamily. ABCF family. EF3 subfamily.</text>
</comment>
<feature type="compositionally biased region" description="Basic and acidic residues" evidence="12">
    <location>
        <begin position="56"/>
        <end position="70"/>
    </location>
</feature>
<dbReference type="GO" id="GO:0005524">
    <property type="term" value="F:ATP binding"/>
    <property type="evidence" value="ECO:0007669"/>
    <property type="project" value="UniProtKB-KW"/>
</dbReference>
<evidence type="ECO:0000256" key="9">
    <source>
        <dbReference type="ARBA" id="ARBA00022917"/>
    </source>
</evidence>
<dbReference type="EMBL" id="CAUJNA010000980">
    <property type="protein sequence ID" value="CAJ1383093.1"/>
    <property type="molecule type" value="Genomic_DNA"/>
</dbReference>
<dbReference type="InterPro" id="IPR016024">
    <property type="entry name" value="ARM-type_fold"/>
</dbReference>
<dbReference type="Gene3D" id="1.25.10.10">
    <property type="entry name" value="Leucine-rich Repeat Variant"/>
    <property type="match status" value="2"/>
</dbReference>
<dbReference type="Pfam" id="PF24987">
    <property type="entry name" value="HEAT_EF3_N"/>
    <property type="match status" value="1"/>
</dbReference>